<reference evidence="4" key="1">
    <citation type="journal article" date="2015" name="Nature">
        <title>Complex archaea that bridge the gap between prokaryotes and eukaryotes.</title>
        <authorList>
            <person name="Spang A."/>
            <person name="Saw J.H."/>
            <person name="Jorgensen S.L."/>
            <person name="Zaremba-Niedzwiedzka K."/>
            <person name="Martijn J."/>
            <person name="Lind A.E."/>
            <person name="van Eijk R."/>
            <person name="Schleper C."/>
            <person name="Guy L."/>
            <person name="Ettema T.J."/>
        </authorList>
    </citation>
    <scope>NUCLEOTIDE SEQUENCE</scope>
</reference>
<evidence type="ECO:0000256" key="2">
    <source>
        <dbReference type="ARBA" id="ARBA00022603"/>
    </source>
</evidence>
<evidence type="ECO:0000313" key="4">
    <source>
        <dbReference type="EMBL" id="KKK44447.1"/>
    </source>
</evidence>
<dbReference type="GO" id="GO:0032259">
    <property type="term" value="P:methylation"/>
    <property type="evidence" value="ECO:0007669"/>
    <property type="project" value="UniProtKB-KW"/>
</dbReference>
<feature type="non-terminal residue" evidence="4">
    <location>
        <position position="1"/>
    </location>
</feature>
<name>A0A0F8VJA1_9ZZZZ</name>
<evidence type="ECO:0008006" key="5">
    <source>
        <dbReference type="Google" id="ProtNLM"/>
    </source>
</evidence>
<dbReference type="InterPro" id="IPR010426">
    <property type="entry name" value="MTTB_MeTrfase"/>
</dbReference>
<dbReference type="GO" id="GO:0015948">
    <property type="term" value="P:methanogenesis"/>
    <property type="evidence" value="ECO:0007669"/>
    <property type="project" value="InterPro"/>
</dbReference>
<comment type="caution">
    <text evidence="4">The sequence shown here is derived from an EMBL/GenBank/DDBJ whole genome shotgun (WGS) entry which is preliminary data.</text>
</comment>
<gene>
    <name evidence="4" type="ORF">LCGC14_3167130</name>
</gene>
<dbReference type="InterPro" id="IPR038601">
    <property type="entry name" value="MttB-like_sf"/>
</dbReference>
<sequence>EVLKNEEVLDIHNSALRILDELGFKTDSSDIAELMRRNGVDETDGALHIPPRMVEKALDSTPKSIKLYTPSGTLSRTIGDGVPLIFTGHQAVFVLDHGVSEPRAGRKKDTRNFTRLANAVEEIDGIAVQVYPQEVPGHSAIVHAMESMLTYSDKPMFFAPEHGNAFEAICDLAKAASGSSDLGERPFLIAQPSPLSPLFWVEGSSRCIIEAAKKGIPLAILPMPVPGMAGPVTLAGALTLQHAETLLGFVITQLVNPGTPVIYGAAWVTFDMAGGGIDIGSPEKYLLSVATPQLARFLGLPCMAAGPDTNSHILDIQNGVEKALSAAADMLSG</sequence>
<dbReference type="Pfam" id="PF06253">
    <property type="entry name" value="MTTB"/>
    <property type="match status" value="1"/>
</dbReference>
<evidence type="ECO:0000256" key="1">
    <source>
        <dbReference type="ARBA" id="ARBA00007137"/>
    </source>
</evidence>
<dbReference type="GO" id="GO:0008168">
    <property type="term" value="F:methyltransferase activity"/>
    <property type="evidence" value="ECO:0007669"/>
    <property type="project" value="UniProtKB-KW"/>
</dbReference>
<dbReference type="AlphaFoldDB" id="A0A0F8VJA1"/>
<organism evidence="4">
    <name type="scientific">marine sediment metagenome</name>
    <dbReference type="NCBI Taxonomy" id="412755"/>
    <lineage>
        <taxon>unclassified sequences</taxon>
        <taxon>metagenomes</taxon>
        <taxon>ecological metagenomes</taxon>
    </lineage>
</organism>
<feature type="non-terminal residue" evidence="4">
    <location>
        <position position="333"/>
    </location>
</feature>
<proteinExistence type="inferred from homology"/>
<dbReference type="EMBL" id="LAZR01070180">
    <property type="protein sequence ID" value="KKK44447.1"/>
    <property type="molecule type" value="Genomic_DNA"/>
</dbReference>
<dbReference type="Gene3D" id="3.20.20.480">
    <property type="entry name" value="Trimethylamine methyltransferase-like"/>
    <property type="match status" value="1"/>
</dbReference>
<keyword evidence="3" id="KW-0808">Transferase</keyword>
<accession>A0A0F8VJA1</accession>
<evidence type="ECO:0000256" key="3">
    <source>
        <dbReference type="ARBA" id="ARBA00022679"/>
    </source>
</evidence>
<protein>
    <recommendedName>
        <fullName evidence="5">Trimethylamine methyltransferase</fullName>
    </recommendedName>
</protein>
<keyword evidence="2" id="KW-0489">Methyltransferase</keyword>
<comment type="similarity">
    <text evidence="1">Belongs to the trimethylamine methyltransferase family.</text>
</comment>